<comment type="caution">
    <text evidence="1">The sequence shown here is derived from an EMBL/GenBank/DDBJ whole genome shotgun (WGS) entry which is preliminary data.</text>
</comment>
<keyword evidence="2" id="KW-1185">Reference proteome</keyword>
<organism evidence="1 2">
    <name type="scientific">Gossypium aridum</name>
    <name type="common">American cotton</name>
    <name type="synonym">Erioxylum aridum</name>
    <dbReference type="NCBI Taxonomy" id="34290"/>
    <lineage>
        <taxon>Eukaryota</taxon>
        <taxon>Viridiplantae</taxon>
        <taxon>Streptophyta</taxon>
        <taxon>Embryophyta</taxon>
        <taxon>Tracheophyta</taxon>
        <taxon>Spermatophyta</taxon>
        <taxon>Magnoliopsida</taxon>
        <taxon>eudicotyledons</taxon>
        <taxon>Gunneridae</taxon>
        <taxon>Pentapetalae</taxon>
        <taxon>rosids</taxon>
        <taxon>malvids</taxon>
        <taxon>Malvales</taxon>
        <taxon>Malvaceae</taxon>
        <taxon>Malvoideae</taxon>
        <taxon>Gossypium</taxon>
    </lineage>
</organism>
<gene>
    <name evidence="1" type="ORF">Goari_014611</name>
</gene>
<feature type="non-terminal residue" evidence="1">
    <location>
        <position position="66"/>
    </location>
</feature>
<accession>A0A7J8XIB6</accession>
<dbReference type="Proteomes" id="UP000593577">
    <property type="component" value="Unassembled WGS sequence"/>
</dbReference>
<proteinExistence type="predicted"/>
<evidence type="ECO:0000313" key="1">
    <source>
        <dbReference type="EMBL" id="MBA0687048.1"/>
    </source>
</evidence>
<name>A0A7J8XIB6_GOSAI</name>
<reference evidence="1 2" key="1">
    <citation type="journal article" date="2019" name="Genome Biol. Evol.">
        <title>Insights into the evolution of the New World diploid cottons (Gossypium, subgenus Houzingenia) based on genome sequencing.</title>
        <authorList>
            <person name="Grover C.E."/>
            <person name="Arick M.A. 2nd"/>
            <person name="Thrash A."/>
            <person name="Conover J.L."/>
            <person name="Sanders W.S."/>
            <person name="Peterson D.G."/>
            <person name="Frelichowski J.E."/>
            <person name="Scheffler J.A."/>
            <person name="Scheffler B.E."/>
            <person name="Wendel J.F."/>
        </authorList>
    </citation>
    <scope>NUCLEOTIDE SEQUENCE [LARGE SCALE GENOMIC DNA]</scope>
    <source>
        <strain evidence="1">185</strain>
        <tissue evidence="1">Leaf</tissue>
    </source>
</reference>
<dbReference type="AlphaFoldDB" id="A0A7J8XIB6"/>
<protein>
    <submittedName>
        <fullName evidence="1">Uncharacterized protein</fullName>
    </submittedName>
</protein>
<sequence length="66" mass="7955">MWQGAWNICTRRFNLRLSIKMSNLVMSFFLKTSKRRLQILTSQTRLPTWLLVFTLLVLWEPSTIMH</sequence>
<dbReference type="EMBL" id="JABFAA010000007">
    <property type="protein sequence ID" value="MBA0687048.1"/>
    <property type="molecule type" value="Genomic_DNA"/>
</dbReference>
<evidence type="ECO:0000313" key="2">
    <source>
        <dbReference type="Proteomes" id="UP000593577"/>
    </source>
</evidence>